<evidence type="ECO:0000256" key="7">
    <source>
        <dbReference type="PROSITE-ProRule" id="PRU10141"/>
    </source>
</evidence>
<evidence type="ECO:0000259" key="10">
    <source>
        <dbReference type="PROSITE" id="PS50011"/>
    </source>
</evidence>
<keyword evidence="9" id="KW-0812">Transmembrane</keyword>
<gene>
    <name evidence="11" type="ORF">GCM10009759_73100</name>
</gene>
<dbReference type="PANTHER" id="PTHR43289">
    <property type="entry name" value="MITOGEN-ACTIVATED PROTEIN KINASE KINASE KINASE 20-RELATED"/>
    <property type="match status" value="1"/>
</dbReference>
<dbReference type="InterPro" id="IPR011009">
    <property type="entry name" value="Kinase-like_dom_sf"/>
</dbReference>
<keyword evidence="4 7" id="KW-0547">Nucleotide-binding</keyword>
<keyword evidence="12" id="KW-1185">Reference proteome</keyword>
<dbReference type="SMART" id="SM00220">
    <property type="entry name" value="S_TKc"/>
    <property type="match status" value="1"/>
</dbReference>
<feature type="binding site" evidence="7">
    <location>
        <position position="34"/>
    </location>
    <ligand>
        <name>ATP</name>
        <dbReference type="ChEBI" id="CHEBI:30616"/>
    </ligand>
</feature>
<keyword evidence="9" id="KW-0472">Membrane</keyword>
<keyword evidence="6 7" id="KW-0067">ATP-binding</keyword>
<dbReference type="PROSITE" id="PS00107">
    <property type="entry name" value="PROTEIN_KINASE_ATP"/>
    <property type="match status" value="1"/>
</dbReference>
<feature type="transmembrane region" description="Helical" evidence="9">
    <location>
        <begin position="365"/>
        <end position="385"/>
    </location>
</feature>
<name>A0ABP5JTL7_9ACTN</name>
<dbReference type="Gene3D" id="3.30.200.20">
    <property type="entry name" value="Phosphorylase Kinase, domain 1"/>
    <property type="match status" value="1"/>
</dbReference>
<dbReference type="InterPro" id="IPR017441">
    <property type="entry name" value="Protein_kinase_ATP_BS"/>
</dbReference>
<feature type="compositionally biased region" description="Acidic residues" evidence="8">
    <location>
        <begin position="314"/>
        <end position="331"/>
    </location>
</feature>
<protein>
    <recommendedName>
        <fullName evidence="1">non-specific serine/threonine protein kinase</fullName>
        <ecNumber evidence="1">2.7.11.1</ecNumber>
    </recommendedName>
</protein>
<evidence type="ECO:0000256" key="4">
    <source>
        <dbReference type="ARBA" id="ARBA00022741"/>
    </source>
</evidence>
<evidence type="ECO:0000256" key="5">
    <source>
        <dbReference type="ARBA" id="ARBA00022777"/>
    </source>
</evidence>
<dbReference type="EC" id="2.7.11.1" evidence="1"/>
<dbReference type="CDD" id="cd14014">
    <property type="entry name" value="STKc_PknB_like"/>
    <property type="match status" value="1"/>
</dbReference>
<accession>A0ABP5JTL7</accession>
<feature type="region of interest" description="Disordered" evidence="8">
    <location>
        <begin position="269"/>
        <end position="334"/>
    </location>
</feature>
<keyword evidence="9" id="KW-1133">Transmembrane helix</keyword>
<dbReference type="Proteomes" id="UP001500897">
    <property type="component" value="Unassembled WGS sequence"/>
</dbReference>
<proteinExistence type="predicted"/>
<feature type="transmembrane region" description="Helical" evidence="9">
    <location>
        <begin position="421"/>
        <end position="438"/>
    </location>
</feature>
<evidence type="ECO:0000256" key="2">
    <source>
        <dbReference type="ARBA" id="ARBA00022527"/>
    </source>
</evidence>
<dbReference type="PROSITE" id="PS50011">
    <property type="entry name" value="PROTEIN_KINASE_DOM"/>
    <property type="match status" value="1"/>
</dbReference>
<evidence type="ECO:0000256" key="6">
    <source>
        <dbReference type="ARBA" id="ARBA00022840"/>
    </source>
</evidence>
<dbReference type="EMBL" id="BAAANS010000086">
    <property type="protein sequence ID" value="GAA2122549.1"/>
    <property type="molecule type" value="Genomic_DNA"/>
</dbReference>
<keyword evidence="3" id="KW-0808">Transferase</keyword>
<evidence type="ECO:0000256" key="3">
    <source>
        <dbReference type="ARBA" id="ARBA00022679"/>
    </source>
</evidence>
<evidence type="ECO:0000256" key="1">
    <source>
        <dbReference type="ARBA" id="ARBA00012513"/>
    </source>
</evidence>
<dbReference type="Gene3D" id="1.10.510.10">
    <property type="entry name" value="Transferase(Phosphotransferase) domain 1"/>
    <property type="match status" value="1"/>
</dbReference>
<evidence type="ECO:0000313" key="11">
    <source>
        <dbReference type="EMBL" id="GAA2122549.1"/>
    </source>
</evidence>
<feature type="domain" description="Protein kinase" evidence="10">
    <location>
        <begin position="5"/>
        <end position="269"/>
    </location>
</feature>
<feature type="transmembrane region" description="Helical" evidence="9">
    <location>
        <begin position="397"/>
        <end position="415"/>
    </location>
</feature>
<organism evidence="11 12">
    <name type="scientific">Kitasatospora saccharophila</name>
    <dbReference type="NCBI Taxonomy" id="407973"/>
    <lineage>
        <taxon>Bacteria</taxon>
        <taxon>Bacillati</taxon>
        <taxon>Actinomycetota</taxon>
        <taxon>Actinomycetes</taxon>
        <taxon>Kitasatosporales</taxon>
        <taxon>Streptomycetaceae</taxon>
        <taxon>Kitasatospora</taxon>
    </lineage>
</organism>
<comment type="caution">
    <text evidence="11">The sequence shown here is derived from an EMBL/GenBank/DDBJ whole genome shotgun (WGS) entry which is preliminary data.</text>
</comment>
<keyword evidence="2" id="KW-0723">Serine/threonine-protein kinase</keyword>
<feature type="transmembrane region" description="Helical" evidence="9">
    <location>
        <begin position="483"/>
        <end position="504"/>
    </location>
</feature>
<keyword evidence="5" id="KW-0418">Kinase</keyword>
<evidence type="ECO:0000256" key="8">
    <source>
        <dbReference type="SAM" id="MobiDB-lite"/>
    </source>
</evidence>
<sequence length="524" mass="55177">MDGRYRLESVLGSGGMGQVWRAFDERVGRPVAVKLLTNADSASVSVERFAAEARAAGNLSSPHIVTVHDFGRTGPEDGHAPFLVMEFLDGRSLDEVVAEGALPPVRDALEWVLQVCTGLASAHRAGLVHRDIKPANAMLLADGTVKILDFGIAKHLYEDLALTGTGHAVGTAAYMAPEQARGDRDIGPAADLYAVGCLLHTLLTGRPPFTGAPLAVLHQHLTRRPEAPGRHRAAVPADVDRLVLHLLEKEPADRPADTAEVIEAVTALLAGRPQERRPAPPRPPSPGLHAAATETAHRAEPAGPFPPTVLDAPPVEEPEEPEEQEGPEDGAGEALAKKPAAIGRSALAGAVLIGVQLFAFAEWPVFWAAPVAVVTGLALAFGMEVDRSVKEGEEDMAGLAVALGVTVLSCPLFLFFTPLPWWGVLILSLVGAPVLWTVQGPLVRRLGRVFARQRPDVQTAVGAGLANGALATVLLSGTRMPGLLAVLLGVLVWVVASVALTLLLPSRGPVGFVDGGPPRPRRHR</sequence>
<evidence type="ECO:0000256" key="9">
    <source>
        <dbReference type="SAM" id="Phobius"/>
    </source>
</evidence>
<dbReference type="SUPFAM" id="SSF56112">
    <property type="entry name" value="Protein kinase-like (PK-like)"/>
    <property type="match status" value="1"/>
</dbReference>
<dbReference type="InterPro" id="IPR000719">
    <property type="entry name" value="Prot_kinase_dom"/>
</dbReference>
<evidence type="ECO:0000313" key="12">
    <source>
        <dbReference type="Proteomes" id="UP001500897"/>
    </source>
</evidence>
<reference evidence="12" key="1">
    <citation type="journal article" date="2019" name="Int. J. Syst. Evol. Microbiol.">
        <title>The Global Catalogue of Microorganisms (GCM) 10K type strain sequencing project: providing services to taxonomists for standard genome sequencing and annotation.</title>
        <authorList>
            <consortium name="The Broad Institute Genomics Platform"/>
            <consortium name="The Broad Institute Genome Sequencing Center for Infectious Disease"/>
            <person name="Wu L."/>
            <person name="Ma J."/>
        </authorList>
    </citation>
    <scope>NUCLEOTIDE SEQUENCE [LARGE SCALE GENOMIC DNA]</scope>
    <source>
        <strain evidence="12">JCM 14559</strain>
    </source>
</reference>
<dbReference type="PANTHER" id="PTHR43289:SF6">
    <property type="entry name" value="SERINE_THREONINE-PROTEIN KINASE NEKL-3"/>
    <property type="match status" value="1"/>
</dbReference>
<dbReference type="Pfam" id="PF00069">
    <property type="entry name" value="Pkinase"/>
    <property type="match status" value="1"/>
</dbReference>